<dbReference type="PANTHER" id="PTHR33710">
    <property type="entry name" value="BNAC02G09200D PROTEIN"/>
    <property type="match status" value="1"/>
</dbReference>
<keyword evidence="3" id="KW-1185">Reference proteome</keyword>
<dbReference type="InterPro" id="IPR036691">
    <property type="entry name" value="Endo/exonu/phosph_ase_sf"/>
</dbReference>
<protein>
    <recommendedName>
        <fullName evidence="1">Endonuclease/exonuclease/phosphatase domain-containing protein</fullName>
    </recommendedName>
</protein>
<reference evidence="2" key="1">
    <citation type="submission" date="2020-06" db="EMBL/GenBank/DDBJ databases">
        <authorList>
            <person name="Li T."/>
            <person name="Hu X."/>
            <person name="Zhang T."/>
            <person name="Song X."/>
            <person name="Zhang H."/>
            <person name="Dai N."/>
            <person name="Sheng W."/>
            <person name="Hou X."/>
            <person name="Wei L."/>
        </authorList>
    </citation>
    <scope>NUCLEOTIDE SEQUENCE</scope>
    <source>
        <strain evidence="2">K16</strain>
        <tissue evidence="2">Leaf</tissue>
    </source>
</reference>
<evidence type="ECO:0000259" key="1">
    <source>
        <dbReference type="Pfam" id="PF03372"/>
    </source>
</evidence>
<dbReference type="Proteomes" id="UP001289374">
    <property type="component" value="Unassembled WGS sequence"/>
</dbReference>
<dbReference type="EMBL" id="JACGWL010000016">
    <property type="protein sequence ID" value="KAK4385710.1"/>
    <property type="molecule type" value="Genomic_DNA"/>
</dbReference>
<gene>
    <name evidence="2" type="ORF">Sango_2695000</name>
</gene>
<proteinExistence type="predicted"/>
<organism evidence="2 3">
    <name type="scientific">Sesamum angolense</name>
    <dbReference type="NCBI Taxonomy" id="2727404"/>
    <lineage>
        <taxon>Eukaryota</taxon>
        <taxon>Viridiplantae</taxon>
        <taxon>Streptophyta</taxon>
        <taxon>Embryophyta</taxon>
        <taxon>Tracheophyta</taxon>
        <taxon>Spermatophyta</taxon>
        <taxon>Magnoliopsida</taxon>
        <taxon>eudicotyledons</taxon>
        <taxon>Gunneridae</taxon>
        <taxon>Pentapetalae</taxon>
        <taxon>asterids</taxon>
        <taxon>lamiids</taxon>
        <taxon>Lamiales</taxon>
        <taxon>Pedaliaceae</taxon>
        <taxon>Sesamum</taxon>
    </lineage>
</organism>
<dbReference type="SUPFAM" id="SSF56219">
    <property type="entry name" value="DNase I-like"/>
    <property type="match status" value="1"/>
</dbReference>
<evidence type="ECO:0000313" key="2">
    <source>
        <dbReference type="EMBL" id="KAK4385710.1"/>
    </source>
</evidence>
<dbReference type="GO" id="GO:0003824">
    <property type="term" value="F:catalytic activity"/>
    <property type="evidence" value="ECO:0007669"/>
    <property type="project" value="InterPro"/>
</dbReference>
<accession>A0AAE1W2N4</accession>
<dbReference type="AlphaFoldDB" id="A0AAE1W2N4"/>
<dbReference type="InterPro" id="IPR005135">
    <property type="entry name" value="Endo/exonuclease/phosphatase"/>
</dbReference>
<name>A0AAE1W2N4_9LAMI</name>
<comment type="caution">
    <text evidence="2">The sequence shown here is derived from an EMBL/GenBank/DDBJ whole genome shotgun (WGS) entry which is preliminary data.</text>
</comment>
<sequence length="147" mass="17296">MRAERRELWDEIRHIDPGNEPWLLGGDFNTILGAHERKGGAAPKIRTMEDFSDMLIDCGLQDAGFEGAQFTWSRNRLWQQLDRFLYSHTWLHSFPLTRIQHLTINVSDHCPLLLTASDENKKGPTLFRFQNMWTKHHDFRNCVTTSW</sequence>
<dbReference type="Pfam" id="PF03372">
    <property type="entry name" value="Exo_endo_phos"/>
    <property type="match status" value="1"/>
</dbReference>
<evidence type="ECO:0000313" key="3">
    <source>
        <dbReference type="Proteomes" id="UP001289374"/>
    </source>
</evidence>
<feature type="domain" description="Endonuclease/exonuclease/phosphatase" evidence="1">
    <location>
        <begin position="5"/>
        <end position="109"/>
    </location>
</feature>
<reference evidence="2" key="2">
    <citation type="journal article" date="2024" name="Plant">
        <title>Genomic evolution and insights into agronomic trait innovations of Sesamum species.</title>
        <authorList>
            <person name="Miao H."/>
            <person name="Wang L."/>
            <person name="Qu L."/>
            <person name="Liu H."/>
            <person name="Sun Y."/>
            <person name="Le M."/>
            <person name="Wang Q."/>
            <person name="Wei S."/>
            <person name="Zheng Y."/>
            <person name="Lin W."/>
            <person name="Duan Y."/>
            <person name="Cao H."/>
            <person name="Xiong S."/>
            <person name="Wang X."/>
            <person name="Wei L."/>
            <person name="Li C."/>
            <person name="Ma Q."/>
            <person name="Ju M."/>
            <person name="Zhao R."/>
            <person name="Li G."/>
            <person name="Mu C."/>
            <person name="Tian Q."/>
            <person name="Mei H."/>
            <person name="Zhang T."/>
            <person name="Gao T."/>
            <person name="Zhang H."/>
        </authorList>
    </citation>
    <scope>NUCLEOTIDE SEQUENCE</scope>
    <source>
        <strain evidence="2">K16</strain>
    </source>
</reference>
<dbReference type="Gene3D" id="3.60.10.10">
    <property type="entry name" value="Endonuclease/exonuclease/phosphatase"/>
    <property type="match status" value="1"/>
</dbReference>
<dbReference type="PANTHER" id="PTHR33710:SF62">
    <property type="entry name" value="DUF4283 DOMAIN PROTEIN"/>
    <property type="match status" value="1"/>
</dbReference>